<evidence type="ECO:0000259" key="15">
    <source>
        <dbReference type="PROSITE" id="PS50011"/>
    </source>
</evidence>
<dbReference type="Gene3D" id="3.30.200.20">
    <property type="entry name" value="Phosphorylase Kinase, domain 1"/>
    <property type="match status" value="1"/>
</dbReference>
<evidence type="ECO:0000256" key="5">
    <source>
        <dbReference type="ARBA" id="ARBA00022737"/>
    </source>
</evidence>
<evidence type="ECO:0000256" key="8">
    <source>
        <dbReference type="ARBA" id="ARBA00022989"/>
    </source>
</evidence>
<accession>A0A9Q1KX37</accession>
<feature type="transmembrane region" description="Helical" evidence="13">
    <location>
        <begin position="262"/>
        <end position="285"/>
    </location>
</feature>
<dbReference type="EMBL" id="JAKOGI010000010">
    <property type="protein sequence ID" value="KAJ8451279.1"/>
    <property type="molecule type" value="Genomic_DNA"/>
</dbReference>
<dbReference type="Pfam" id="PF00069">
    <property type="entry name" value="Pkinase"/>
    <property type="match status" value="1"/>
</dbReference>
<dbReference type="OrthoDB" id="418615at2759"/>
<evidence type="ECO:0000256" key="10">
    <source>
        <dbReference type="ARBA" id="ARBA00023180"/>
    </source>
</evidence>
<evidence type="ECO:0000256" key="6">
    <source>
        <dbReference type="ARBA" id="ARBA00022741"/>
    </source>
</evidence>
<dbReference type="AlphaFoldDB" id="A0A9Q1KX37"/>
<evidence type="ECO:0000256" key="3">
    <source>
        <dbReference type="ARBA" id="ARBA00022692"/>
    </source>
</evidence>
<evidence type="ECO:0000313" key="16">
    <source>
        <dbReference type="EMBL" id="KAJ8451279.1"/>
    </source>
</evidence>
<keyword evidence="4 14" id="KW-0732">Signal</keyword>
<dbReference type="FunFam" id="3.30.200.20:FF:000307">
    <property type="entry name" value="pollen receptor-like kinase 1"/>
    <property type="match status" value="1"/>
</dbReference>
<keyword evidence="7 11" id="KW-0067">ATP-binding</keyword>
<evidence type="ECO:0000256" key="12">
    <source>
        <dbReference type="SAM" id="MobiDB-lite"/>
    </source>
</evidence>
<evidence type="ECO:0000256" key="13">
    <source>
        <dbReference type="SAM" id="Phobius"/>
    </source>
</evidence>
<keyword evidence="2" id="KW-0433">Leucine-rich repeat</keyword>
<dbReference type="InterPro" id="IPR046959">
    <property type="entry name" value="PRK1-6/SRF4-like"/>
</dbReference>
<keyword evidence="9 13" id="KW-0472">Membrane</keyword>
<dbReference type="PANTHER" id="PTHR48007">
    <property type="entry name" value="LEUCINE-RICH REPEAT RECEPTOR-LIKE PROTEIN KINASE PXC1"/>
    <property type="match status" value="1"/>
</dbReference>
<dbReference type="GO" id="GO:0005524">
    <property type="term" value="F:ATP binding"/>
    <property type="evidence" value="ECO:0007669"/>
    <property type="project" value="UniProtKB-UniRule"/>
</dbReference>
<comment type="caution">
    <text evidence="16">The sequence shown here is derived from an EMBL/GenBank/DDBJ whole genome shotgun (WGS) entry which is preliminary data.</text>
</comment>
<comment type="subcellular location">
    <subcellularLocation>
        <location evidence="1">Membrane</location>
    </subcellularLocation>
</comment>
<feature type="binding site" evidence="11">
    <location>
        <position position="392"/>
    </location>
    <ligand>
        <name>ATP</name>
        <dbReference type="ChEBI" id="CHEBI:30616"/>
    </ligand>
</feature>
<dbReference type="GO" id="GO:0004672">
    <property type="term" value="F:protein kinase activity"/>
    <property type="evidence" value="ECO:0007669"/>
    <property type="project" value="InterPro"/>
</dbReference>
<dbReference type="SUPFAM" id="SSF52058">
    <property type="entry name" value="L domain-like"/>
    <property type="match status" value="1"/>
</dbReference>
<feature type="compositionally biased region" description="Polar residues" evidence="12">
    <location>
        <begin position="297"/>
        <end position="307"/>
    </location>
</feature>
<feature type="chain" id="PRO_5040430148" description="Protein kinase domain-containing protein" evidence="14">
    <location>
        <begin position="32"/>
        <end position="637"/>
    </location>
</feature>
<feature type="domain" description="Protein kinase" evidence="15">
    <location>
        <begin position="364"/>
        <end position="615"/>
    </location>
</feature>
<evidence type="ECO:0000256" key="7">
    <source>
        <dbReference type="ARBA" id="ARBA00022840"/>
    </source>
</evidence>
<feature type="region of interest" description="Disordered" evidence="12">
    <location>
        <begin position="291"/>
        <end position="347"/>
    </location>
</feature>
<evidence type="ECO:0000256" key="4">
    <source>
        <dbReference type="ARBA" id="ARBA00022729"/>
    </source>
</evidence>
<feature type="compositionally biased region" description="Low complexity" evidence="12">
    <location>
        <begin position="326"/>
        <end position="337"/>
    </location>
</feature>
<dbReference type="Pfam" id="PF00560">
    <property type="entry name" value="LRR_1"/>
    <property type="match status" value="2"/>
</dbReference>
<keyword evidence="8 13" id="KW-1133">Transmembrane helix</keyword>
<reference evidence="16" key="1">
    <citation type="submission" date="2022-04" db="EMBL/GenBank/DDBJ databases">
        <title>Carnegiea gigantea Genome sequencing and assembly v2.</title>
        <authorList>
            <person name="Copetti D."/>
            <person name="Sanderson M.J."/>
            <person name="Burquez A."/>
            <person name="Wojciechowski M.F."/>
        </authorList>
    </citation>
    <scope>NUCLEOTIDE SEQUENCE</scope>
    <source>
        <strain evidence="16">SGP5-SGP5p</strain>
        <tissue evidence="16">Aerial part</tissue>
    </source>
</reference>
<dbReference type="Pfam" id="PF07714">
    <property type="entry name" value="PK_Tyr_Ser-Thr"/>
    <property type="match status" value="1"/>
</dbReference>
<evidence type="ECO:0000256" key="9">
    <source>
        <dbReference type="ARBA" id="ARBA00023136"/>
    </source>
</evidence>
<dbReference type="Gene3D" id="3.80.10.10">
    <property type="entry name" value="Ribonuclease Inhibitor"/>
    <property type="match status" value="2"/>
</dbReference>
<evidence type="ECO:0000313" key="17">
    <source>
        <dbReference type="Proteomes" id="UP001153076"/>
    </source>
</evidence>
<dbReference type="PROSITE" id="PS50011">
    <property type="entry name" value="PROTEIN_KINASE_DOM"/>
    <property type="match status" value="1"/>
</dbReference>
<dbReference type="FunFam" id="3.80.10.10:FF:000400">
    <property type="entry name" value="Nuclear pore complex protein NUP107"/>
    <property type="match status" value="1"/>
</dbReference>
<evidence type="ECO:0000256" key="2">
    <source>
        <dbReference type="ARBA" id="ARBA00022614"/>
    </source>
</evidence>
<evidence type="ECO:0000256" key="1">
    <source>
        <dbReference type="ARBA" id="ARBA00004370"/>
    </source>
</evidence>
<dbReference type="InterPro" id="IPR032675">
    <property type="entry name" value="LRR_dom_sf"/>
</dbReference>
<protein>
    <recommendedName>
        <fullName evidence="15">Protein kinase domain-containing protein</fullName>
    </recommendedName>
</protein>
<dbReference type="Pfam" id="PF08263">
    <property type="entry name" value="LRRNT_2"/>
    <property type="match status" value="1"/>
</dbReference>
<keyword evidence="17" id="KW-1185">Reference proteome</keyword>
<dbReference type="InterPro" id="IPR013210">
    <property type="entry name" value="LRR_N_plant-typ"/>
</dbReference>
<evidence type="ECO:0000256" key="11">
    <source>
        <dbReference type="PROSITE-ProRule" id="PRU10141"/>
    </source>
</evidence>
<evidence type="ECO:0000256" key="14">
    <source>
        <dbReference type="SAM" id="SignalP"/>
    </source>
</evidence>
<dbReference type="SUPFAM" id="SSF56112">
    <property type="entry name" value="Protein kinase-like (PK-like)"/>
    <property type="match status" value="1"/>
</dbReference>
<organism evidence="16 17">
    <name type="scientific">Carnegiea gigantea</name>
    <dbReference type="NCBI Taxonomy" id="171969"/>
    <lineage>
        <taxon>Eukaryota</taxon>
        <taxon>Viridiplantae</taxon>
        <taxon>Streptophyta</taxon>
        <taxon>Embryophyta</taxon>
        <taxon>Tracheophyta</taxon>
        <taxon>Spermatophyta</taxon>
        <taxon>Magnoliopsida</taxon>
        <taxon>eudicotyledons</taxon>
        <taxon>Gunneridae</taxon>
        <taxon>Pentapetalae</taxon>
        <taxon>Caryophyllales</taxon>
        <taxon>Cactineae</taxon>
        <taxon>Cactaceae</taxon>
        <taxon>Cactoideae</taxon>
        <taxon>Echinocereeae</taxon>
        <taxon>Carnegiea</taxon>
    </lineage>
</organism>
<dbReference type="InterPro" id="IPR000719">
    <property type="entry name" value="Prot_kinase_dom"/>
</dbReference>
<sequence length="637" mass="70163">MGARPLKKGGSLVFAAAIILLHTFTCSDSAAAPSSSDASALLKFKESLRDETGALSSWTSAQPPCFGGKNHWEGIICSRGGNVWGLRLENMKLSGTIDVEALATLHRLRSISVTNNNFRGPIPDFGKLKSLKGIYLSKNDFDGPIDSVKWDGLRRLRKLHLGDNKFSGHIPKSLTTLNKLIDLELQGNQFQGPMPDFSGLKSLKTFNISNNQLQGPIPPTIASKFDPTAFSGNQGLCGAPLNPCPPGTPEFPPPSEDQKPSAIIALIIGVVIAMVLAILIILLLLRNRNEKPKDQNARSINHSSSLQRKGGATKYKAADTPDDGGSSVRSTTSTHSRNANKGENGKLTFLKDDRERFDLPDLLKAAAEILGSGCFGSTYKATLNNGNAVVVKRFKQMNNVGREEFQEHMRRLGRVSHPNLLPLVAYYYRKEEKLFITDPMQKGSLAMLLHELYKELPCLVAPHGHLKSSNVLLNGAYEPILSDYGLIPLINQESAHEHMVAYKAPEYFNNGRVTKKTDVWALGILIMETLTGKIPASYFQEGNQEVDMTSWVTTVVEQGFDKSMGQTNNSEGEMQKLLNIGMHCCESDVEKRLDIKEACERIEEIKERENDDDFYSVTEGDLRSSRGLSEDFTVNIN</sequence>
<keyword evidence="10" id="KW-0325">Glycoprotein</keyword>
<keyword evidence="5" id="KW-0677">Repeat</keyword>
<gene>
    <name evidence="16" type="ORF">Cgig2_014051</name>
</gene>
<dbReference type="Gene3D" id="1.10.510.10">
    <property type="entry name" value="Transferase(Phosphotransferase) domain 1"/>
    <property type="match status" value="1"/>
</dbReference>
<proteinExistence type="predicted"/>
<dbReference type="PANTHER" id="PTHR48007:SF67">
    <property type="entry name" value="POLLEN RECEPTOR-LIKE KINASE 1"/>
    <property type="match status" value="1"/>
</dbReference>
<dbReference type="PROSITE" id="PS00107">
    <property type="entry name" value="PROTEIN_KINASE_ATP"/>
    <property type="match status" value="1"/>
</dbReference>
<keyword evidence="6 11" id="KW-0547">Nucleotide-binding</keyword>
<dbReference type="InterPro" id="IPR001611">
    <property type="entry name" value="Leu-rich_rpt"/>
</dbReference>
<dbReference type="InterPro" id="IPR001245">
    <property type="entry name" value="Ser-Thr/Tyr_kinase_cat_dom"/>
</dbReference>
<dbReference type="InterPro" id="IPR017441">
    <property type="entry name" value="Protein_kinase_ATP_BS"/>
</dbReference>
<dbReference type="InterPro" id="IPR011009">
    <property type="entry name" value="Kinase-like_dom_sf"/>
</dbReference>
<dbReference type="Proteomes" id="UP001153076">
    <property type="component" value="Unassembled WGS sequence"/>
</dbReference>
<name>A0A9Q1KX37_9CARY</name>
<dbReference type="GO" id="GO:0016020">
    <property type="term" value="C:membrane"/>
    <property type="evidence" value="ECO:0007669"/>
    <property type="project" value="UniProtKB-SubCell"/>
</dbReference>
<feature type="signal peptide" evidence="14">
    <location>
        <begin position="1"/>
        <end position="31"/>
    </location>
</feature>
<keyword evidence="3 13" id="KW-0812">Transmembrane</keyword>